<dbReference type="InterPro" id="IPR058781">
    <property type="entry name" value="HH_AprE-like"/>
</dbReference>
<dbReference type="PRINTS" id="PR01490">
    <property type="entry name" value="RTXTOXIND"/>
</dbReference>
<evidence type="ECO:0000256" key="10">
    <source>
        <dbReference type="SAM" id="Coils"/>
    </source>
</evidence>
<feature type="domain" description="AprE-like beta-barrel" evidence="12">
    <location>
        <begin position="334"/>
        <end position="423"/>
    </location>
</feature>
<dbReference type="Pfam" id="PF26002">
    <property type="entry name" value="Beta-barrel_AprE"/>
    <property type="match status" value="1"/>
</dbReference>
<feature type="coiled-coil region" evidence="10">
    <location>
        <begin position="236"/>
        <end position="263"/>
    </location>
</feature>
<evidence type="ECO:0000256" key="5">
    <source>
        <dbReference type="ARBA" id="ARBA00022519"/>
    </source>
</evidence>
<dbReference type="RefSeq" id="WP_083199011.1">
    <property type="nucleotide sequence ID" value="NZ_BMDU01000015.1"/>
</dbReference>
<dbReference type="InterPro" id="IPR058982">
    <property type="entry name" value="Beta-barrel_AprE"/>
</dbReference>
<evidence type="ECO:0000256" key="9">
    <source>
        <dbReference type="RuleBase" id="RU365093"/>
    </source>
</evidence>
<comment type="caution">
    <text evidence="13">The sequence shown here is derived from an EMBL/GenBank/DDBJ whole genome shotgun (WGS) entry which is preliminary data.</text>
</comment>
<keyword evidence="10" id="KW-0175">Coiled coil</keyword>
<evidence type="ECO:0000256" key="2">
    <source>
        <dbReference type="ARBA" id="ARBA00009477"/>
    </source>
</evidence>
<evidence type="ECO:0000256" key="4">
    <source>
        <dbReference type="ARBA" id="ARBA00022475"/>
    </source>
</evidence>
<keyword evidence="4 9" id="KW-1003">Cell membrane</keyword>
<feature type="coiled-coil region" evidence="10">
    <location>
        <begin position="163"/>
        <end position="197"/>
    </location>
</feature>
<evidence type="ECO:0000313" key="14">
    <source>
        <dbReference type="Proteomes" id="UP000628109"/>
    </source>
</evidence>
<proteinExistence type="inferred from homology"/>
<organism evidence="13 14">
    <name type="scientific">Sphingobium fuliginis (strain ATCC 27551)</name>
    <dbReference type="NCBI Taxonomy" id="336203"/>
    <lineage>
        <taxon>Bacteria</taxon>
        <taxon>Pseudomonadati</taxon>
        <taxon>Pseudomonadota</taxon>
        <taxon>Alphaproteobacteria</taxon>
        <taxon>Sphingomonadales</taxon>
        <taxon>Sphingomonadaceae</taxon>
        <taxon>Sphingobium</taxon>
    </lineage>
</organism>
<gene>
    <name evidence="13" type="ORF">GCM10019071_42090</name>
</gene>
<dbReference type="NCBIfam" id="TIGR01843">
    <property type="entry name" value="type_I_hlyD"/>
    <property type="match status" value="1"/>
</dbReference>
<dbReference type="EMBL" id="BMDU01000015">
    <property type="protein sequence ID" value="GGA07061.1"/>
    <property type="molecule type" value="Genomic_DNA"/>
</dbReference>
<evidence type="ECO:0000313" key="13">
    <source>
        <dbReference type="EMBL" id="GGA07061.1"/>
    </source>
</evidence>
<dbReference type="Gene3D" id="2.40.50.100">
    <property type="match status" value="1"/>
</dbReference>
<dbReference type="Gene3D" id="2.40.30.170">
    <property type="match status" value="1"/>
</dbReference>
<comment type="similarity">
    <text evidence="2 9">Belongs to the membrane fusion protein (MFP) (TC 8.A.1) family.</text>
</comment>
<sequence>MSQVPMTVANDILASPAYDPDTLLPIRIRRARVALAAMVFGLGGLAAFLPMGAAVIAPGQIGVESRIKRVAHPYGGTIAEIFVSNGQHVRKGDRLIRLDDKVSGGDADLSHLSVDQLLAQRARLEAESNGAAHIAFPALLTRRNDPGAIRAMADEQRQFALHRGEAAGLIAQLQARIAQYEQQIRSQQAQVEALRRQAGLIEPELRGLRELYDKQLVTITRKNQLERTSVSIDGEAASLEANMAEARSRISEARAQILEATQKKRSDAGTLLAQVNAALNQQQSKSLSSTDMHDRSLLVAPYDGVIDKLAFSAAGDVIRPAETIMEVVPDKDQLVVEAAITPMDIDQVRNGQHVRIKFTSLNSTAAPELTGRVIFVAPSRTSDPDGHNSFFPARIMIDREALKRHSTLRIRPGLPAELFIETGSRSMLSYLTKPLRDQFDRAFTDN</sequence>
<evidence type="ECO:0000256" key="1">
    <source>
        <dbReference type="ARBA" id="ARBA00004377"/>
    </source>
</evidence>
<keyword evidence="7 9" id="KW-1133">Transmembrane helix</keyword>
<evidence type="ECO:0000256" key="6">
    <source>
        <dbReference type="ARBA" id="ARBA00022692"/>
    </source>
</evidence>
<keyword evidence="14" id="KW-1185">Reference proteome</keyword>
<dbReference type="PANTHER" id="PTHR30386:SF17">
    <property type="entry name" value="ALKALINE PROTEASE SECRETION PROTEIN APRE"/>
    <property type="match status" value="1"/>
</dbReference>
<dbReference type="PANTHER" id="PTHR30386">
    <property type="entry name" value="MEMBRANE FUSION SUBUNIT OF EMRAB-TOLC MULTIDRUG EFFLUX PUMP"/>
    <property type="match status" value="1"/>
</dbReference>
<dbReference type="Proteomes" id="UP000628109">
    <property type="component" value="Unassembled WGS sequence"/>
</dbReference>
<evidence type="ECO:0000256" key="7">
    <source>
        <dbReference type="ARBA" id="ARBA00022989"/>
    </source>
</evidence>
<accession>A0ABQ1FEL3</accession>
<feature type="domain" description="AprE-like long alpha-helical hairpin" evidence="11">
    <location>
        <begin position="113"/>
        <end position="291"/>
    </location>
</feature>
<dbReference type="InterPro" id="IPR050739">
    <property type="entry name" value="MFP"/>
</dbReference>
<keyword evidence="3 9" id="KW-0813">Transport</keyword>
<protein>
    <recommendedName>
        <fullName evidence="9">Membrane fusion protein (MFP) family protein</fullName>
    </recommendedName>
</protein>
<evidence type="ECO:0000259" key="12">
    <source>
        <dbReference type="Pfam" id="PF26002"/>
    </source>
</evidence>
<reference evidence="14" key="1">
    <citation type="journal article" date="2019" name="Int. J. Syst. Evol. Microbiol.">
        <title>The Global Catalogue of Microorganisms (GCM) 10K type strain sequencing project: providing services to taxonomists for standard genome sequencing and annotation.</title>
        <authorList>
            <consortium name="The Broad Institute Genomics Platform"/>
            <consortium name="The Broad Institute Genome Sequencing Center for Infectious Disease"/>
            <person name="Wu L."/>
            <person name="Ma J."/>
        </authorList>
    </citation>
    <scope>NUCLEOTIDE SEQUENCE [LARGE SCALE GENOMIC DNA]</scope>
    <source>
        <strain evidence="14">CCM 7327</strain>
    </source>
</reference>
<keyword evidence="5 9" id="KW-0997">Cell inner membrane</keyword>
<name>A0ABQ1FEL3_SPHSA</name>
<keyword evidence="8 9" id="KW-0472">Membrane</keyword>
<dbReference type="InterPro" id="IPR010129">
    <property type="entry name" value="T1SS_HlyD"/>
</dbReference>
<feature type="transmembrane region" description="Helical" evidence="9">
    <location>
        <begin position="33"/>
        <end position="57"/>
    </location>
</feature>
<evidence type="ECO:0000256" key="8">
    <source>
        <dbReference type="ARBA" id="ARBA00023136"/>
    </source>
</evidence>
<dbReference type="Pfam" id="PF25994">
    <property type="entry name" value="HH_AprE"/>
    <property type="match status" value="1"/>
</dbReference>
<evidence type="ECO:0000256" key="3">
    <source>
        <dbReference type="ARBA" id="ARBA00022448"/>
    </source>
</evidence>
<evidence type="ECO:0000259" key="11">
    <source>
        <dbReference type="Pfam" id="PF25994"/>
    </source>
</evidence>
<comment type="subcellular location">
    <subcellularLocation>
        <location evidence="1 9">Cell inner membrane</location>
        <topology evidence="1 9">Single-pass membrane protein</topology>
    </subcellularLocation>
</comment>
<keyword evidence="6 9" id="KW-0812">Transmembrane</keyword>